<evidence type="ECO:0000313" key="4">
    <source>
        <dbReference type="Proteomes" id="UP001500582"/>
    </source>
</evidence>
<dbReference type="InterPro" id="IPR011010">
    <property type="entry name" value="DNA_brk_join_enz"/>
</dbReference>
<comment type="caution">
    <text evidence="3">The sequence shown here is derived from an EMBL/GenBank/DDBJ whole genome shotgun (WGS) entry which is preliminary data.</text>
</comment>
<evidence type="ECO:0000256" key="1">
    <source>
        <dbReference type="ARBA" id="ARBA00023172"/>
    </source>
</evidence>
<accession>A0ABP8GSG9</accession>
<dbReference type="Proteomes" id="UP001500582">
    <property type="component" value="Unassembled WGS sequence"/>
</dbReference>
<gene>
    <name evidence="3" type="ORF">GCM10023149_33890</name>
</gene>
<organism evidence="3 4">
    <name type="scientific">Mucilaginibacter gynuensis</name>
    <dbReference type="NCBI Taxonomy" id="1302236"/>
    <lineage>
        <taxon>Bacteria</taxon>
        <taxon>Pseudomonadati</taxon>
        <taxon>Bacteroidota</taxon>
        <taxon>Sphingobacteriia</taxon>
        <taxon>Sphingobacteriales</taxon>
        <taxon>Sphingobacteriaceae</taxon>
        <taxon>Mucilaginibacter</taxon>
    </lineage>
</organism>
<evidence type="ECO:0000259" key="2">
    <source>
        <dbReference type="PROSITE" id="PS51898"/>
    </source>
</evidence>
<dbReference type="EMBL" id="BAABFT010000009">
    <property type="protein sequence ID" value="GAA4329279.1"/>
    <property type="molecule type" value="Genomic_DNA"/>
</dbReference>
<sequence>MNAYLKEIADLCEIDKNLTTHIARHTFATTVTLGNDVPIETVSKMLGDTKITTTQIYARVQEKKISRDMAVLKRKSIDMES</sequence>
<dbReference type="PROSITE" id="PS51898">
    <property type="entry name" value="TYR_RECOMBINASE"/>
    <property type="match status" value="1"/>
</dbReference>
<protein>
    <recommendedName>
        <fullName evidence="2">Tyr recombinase domain-containing protein</fullName>
    </recommendedName>
</protein>
<dbReference type="InterPro" id="IPR002104">
    <property type="entry name" value="Integrase_catalytic"/>
</dbReference>
<keyword evidence="1" id="KW-0233">DNA recombination</keyword>
<name>A0ABP8GSG9_9SPHI</name>
<proteinExistence type="predicted"/>
<keyword evidence="4" id="KW-1185">Reference proteome</keyword>
<dbReference type="Gene3D" id="1.10.443.10">
    <property type="entry name" value="Intergrase catalytic core"/>
    <property type="match status" value="1"/>
</dbReference>
<feature type="domain" description="Tyr recombinase" evidence="2">
    <location>
        <begin position="1"/>
        <end position="70"/>
    </location>
</feature>
<evidence type="ECO:0000313" key="3">
    <source>
        <dbReference type="EMBL" id="GAA4329279.1"/>
    </source>
</evidence>
<dbReference type="InterPro" id="IPR013762">
    <property type="entry name" value="Integrase-like_cat_sf"/>
</dbReference>
<dbReference type="SUPFAM" id="SSF56349">
    <property type="entry name" value="DNA breaking-rejoining enzymes"/>
    <property type="match status" value="1"/>
</dbReference>
<reference evidence="4" key="1">
    <citation type="journal article" date="2019" name="Int. J. Syst. Evol. Microbiol.">
        <title>The Global Catalogue of Microorganisms (GCM) 10K type strain sequencing project: providing services to taxonomists for standard genome sequencing and annotation.</title>
        <authorList>
            <consortium name="The Broad Institute Genomics Platform"/>
            <consortium name="The Broad Institute Genome Sequencing Center for Infectious Disease"/>
            <person name="Wu L."/>
            <person name="Ma J."/>
        </authorList>
    </citation>
    <scope>NUCLEOTIDE SEQUENCE [LARGE SCALE GENOMIC DNA]</scope>
    <source>
        <strain evidence="4">JCM 17705</strain>
    </source>
</reference>
<dbReference type="Pfam" id="PF00589">
    <property type="entry name" value="Phage_integrase"/>
    <property type="match status" value="1"/>
</dbReference>